<dbReference type="AlphaFoldDB" id="A0A679EJR5"/>
<name>A0A679EJR5_9CRYP</name>
<keyword evidence="1" id="KW-0496">Mitochondrion</keyword>
<protein>
    <submittedName>
        <fullName evidence="1">Uncharacterized protein</fullName>
    </submittedName>
</protein>
<dbReference type="EMBL" id="LC515367">
    <property type="protein sequence ID" value="BBQ05347.1"/>
    <property type="molecule type" value="Genomic_DNA"/>
</dbReference>
<proteinExistence type="predicted"/>
<geneLocation type="mitochondrion" evidence="1"/>
<accession>A0A679EJR5</accession>
<reference evidence="1" key="1">
    <citation type="submission" date="2019-12" db="EMBL/GenBank/DDBJ databases">
        <title>Mitochondrial genomes of Hemiarma marina and Leucocryptos marina revised the evolution of cytochrome c maturation in Cryptista.</title>
        <authorList>
            <person name="Nishimura Y."/>
            <person name="Kume K."/>
            <person name="Sonehara K."/>
            <person name="Tanifuji G."/>
            <person name="Shiratori T."/>
            <person name="Ishida K."/>
            <person name="Hashimoto T."/>
            <person name="Inagaki Y."/>
            <person name="Ohkuma M."/>
        </authorList>
    </citation>
    <scope>NUCLEOTIDE SEQUENCE</scope>
    <source>
        <strain evidence="1">SRT149</strain>
    </source>
</reference>
<evidence type="ECO:0000313" key="1">
    <source>
        <dbReference type="EMBL" id="BBQ05347.1"/>
    </source>
</evidence>
<sequence>MFNRFFIFLGFALVGIVTVSWFEFDAAWWEPVSEATSVAERFELGYKSGGSERWRFPAFFEKNVEELGPMGMFLWADTVEKDWGFALAEEIRYQTQLMWDQK</sequence>
<organism evidence="1">
    <name type="scientific">Hemiarma marina</name>
    <dbReference type="NCBI Taxonomy" id="1848298"/>
    <lineage>
        <taxon>Eukaryota</taxon>
        <taxon>Cryptophyceae</taxon>
        <taxon>Cyathomonadacea</taxon>
        <taxon>Goniomonadaceae</taxon>
    </lineage>
</organism>